<dbReference type="AlphaFoldDB" id="A0AAN7V120"/>
<sequence length="103" mass="12208">MVWWWWELRVQVNASVDVSSTLWADKLRKFPVVMFFQRLLQLQLELDEERDIGELGVDNESLRSLSTELRFSGDGERRLIIGDVHDDIVWELGLGSGEVWRFW</sequence>
<evidence type="ECO:0000313" key="1">
    <source>
        <dbReference type="EMBL" id="KAK5632134.1"/>
    </source>
</evidence>
<protein>
    <submittedName>
        <fullName evidence="1">Uncharacterized protein</fullName>
    </submittedName>
</protein>
<keyword evidence="2" id="KW-1185">Reference proteome</keyword>
<dbReference type="Proteomes" id="UP001305414">
    <property type="component" value="Unassembled WGS sequence"/>
</dbReference>
<comment type="caution">
    <text evidence="1">The sequence shown here is derived from an EMBL/GenBank/DDBJ whole genome shotgun (WGS) entry which is preliminary data.</text>
</comment>
<organism evidence="1 2">
    <name type="scientific">Xylaria bambusicola</name>
    <dbReference type="NCBI Taxonomy" id="326684"/>
    <lineage>
        <taxon>Eukaryota</taxon>
        <taxon>Fungi</taxon>
        <taxon>Dikarya</taxon>
        <taxon>Ascomycota</taxon>
        <taxon>Pezizomycotina</taxon>
        <taxon>Sordariomycetes</taxon>
        <taxon>Xylariomycetidae</taxon>
        <taxon>Xylariales</taxon>
        <taxon>Xylariaceae</taxon>
        <taxon>Xylaria</taxon>
    </lineage>
</organism>
<name>A0AAN7V120_9PEZI</name>
<evidence type="ECO:0000313" key="2">
    <source>
        <dbReference type="Proteomes" id="UP001305414"/>
    </source>
</evidence>
<gene>
    <name evidence="1" type="ORF">RRF57_007848</name>
</gene>
<dbReference type="EMBL" id="JAWHQM010000023">
    <property type="protein sequence ID" value="KAK5632134.1"/>
    <property type="molecule type" value="Genomic_DNA"/>
</dbReference>
<reference evidence="1 2" key="1">
    <citation type="submission" date="2023-10" db="EMBL/GenBank/DDBJ databases">
        <title>Draft genome sequence of Xylaria bambusicola isolate GMP-LS, the root and basal stem rot pathogen of sugarcane in Indonesia.</title>
        <authorList>
            <person name="Selvaraj P."/>
            <person name="Muralishankar V."/>
            <person name="Muruganantham S."/>
            <person name="Sp S."/>
            <person name="Haryani S."/>
            <person name="Lau K.J.X."/>
            <person name="Naqvi N.I."/>
        </authorList>
    </citation>
    <scope>NUCLEOTIDE SEQUENCE [LARGE SCALE GENOMIC DNA]</scope>
    <source>
        <strain evidence="1">GMP-LS</strain>
    </source>
</reference>
<accession>A0AAN7V120</accession>
<proteinExistence type="predicted"/>